<dbReference type="Proteomes" id="UP001219933">
    <property type="component" value="Chromosome 3"/>
</dbReference>
<evidence type="ECO:0000313" key="1">
    <source>
        <dbReference type="EMBL" id="WFD35522.1"/>
    </source>
</evidence>
<evidence type="ECO:0000313" key="2">
    <source>
        <dbReference type="Proteomes" id="UP001219933"/>
    </source>
</evidence>
<proteinExistence type="predicted"/>
<protein>
    <submittedName>
        <fullName evidence="1">Uncharacterized protein</fullName>
    </submittedName>
</protein>
<reference evidence="1" key="1">
    <citation type="submission" date="2023-03" db="EMBL/GenBank/DDBJ databases">
        <title>Mating type loci evolution in Malassezia.</title>
        <authorList>
            <person name="Coelho M.A."/>
        </authorList>
    </citation>
    <scope>NUCLEOTIDE SEQUENCE</scope>
    <source>
        <strain evidence="1">CBS 11721</strain>
    </source>
</reference>
<gene>
    <name evidence="1" type="ORF">MCUN1_002379a</name>
</gene>
<keyword evidence="2" id="KW-1185">Reference proteome</keyword>
<accession>A0AAF0EVN1</accession>
<dbReference type="EMBL" id="CP119879">
    <property type="protein sequence ID" value="WFD35522.1"/>
    <property type="molecule type" value="Genomic_DNA"/>
</dbReference>
<organism evidence="1 2">
    <name type="scientific">Malassezia cuniculi</name>
    <dbReference type="NCBI Taxonomy" id="948313"/>
    <lineage>
        <taxon>Eukaryota</taxon>
        <taxon>Fungi</taxon>
        <taxon>Dikarya</taxon>
        <taxon>Basidiomycota</taxon>
        <taxon>Ustilaginomycotina</taxon>
        <taxon>Malasseziomycetes</taxon>
        <taxon>Malasseziales</taxon>
        <taxon>Malasseziaceae</taxon>
        <taxon>Malassezia</taxon>
    </lineage>
</organism>
<dbReference type="AlphaFoldDB" id="A0AAF0EVN1"/>
<sequence length="47" mass="5488">MNPNFDMIYSPDFTPLMNFAKEQPEQPTEQEYPHEYPPVVVNNCTIA</sequence>
<name>A0AAF0EVN1_9BASI</name>